<keyword evidence="3" id="KW-0677">Repeat</keyword>
<organism evidence="11 12">
    <name type="scientific">Thlaspi arvense</name>
    <name type="common">Field penny-cress</name>
    <dbReference type="NCBI Taxonomy" id="13288"/>
    <lineage>
        <taxon>Eukaryota</taxon>
        <taxon>Viridiplantae</taxon>
        <taxon>Streptophyta</taxon>
        <taxon>Embryophyta</taxon>
        <taxon>Tracheophyta</taxon>
        <taxon>Spermatophyta</taxon>
        <taxon>Magnoliopsida</taxon>
        <taxon>eudicotyledons</taxon>
        <taxon>Gunneridae</taxon>
        <taxon>Pentapetalae</taxon>
        <taxon>rosids</taxon>
        <taxon>malvids</taxon>
        <taxon>Brassicales</taxon>
        <taxon>Brassicaceae</taxon>
        <taxon>Thlaspideae</taxon>
        <taxon>Thlaspi</taxon>
    </lineage>
</organism>
<dbReference type="InterPro" id="IPR036770">
    <property type="entry name" value="Ankyrin_rpt-contain_sf"/>
</dbReference>
<evidence type="ECO:0000256" key="1">
    <source>
        <dbReference type="ARBA" id="ARBA00004141"/>
    </source>
</evidence>
<accession>A0AAU9SR56</accession>
<keyword evidence="6 9" id="KW-0472">Membrane</keyword>
<comment type="caution">
    <text evidence="11">The sequence shown here is derived from an EMBL/GenBank/DDBJ whole genome shotgun (WGS) entry which is preliminary data.</text>
</comment>
<dbReference type="Pfam" id="PF13962">
    <property type="entry name" value="PGG"/>
    <property type="match status" value="1"/>
</dbReference>
<feature type="repeat" description="ANK" evidence="7">
    <location>
        <begin position="151"/>
        <end position="183"/>
    </location>
</feature>
<evidence type="ECO:0000256" key="3">
    <source>
        <dbReference type="ARBA" id="ARBA00022737"/>
    </source>
</evidence>
<feature type="transmembrane region" description="Helical" evidence="9">
    <location>
        <begin position="523"/>
        <end position="548"/>
    </location>
</feature>
<dbReference type="SUPFAM" id="SSF48403">
    <property type="entry name" value="Ankyrin repeat"/>
    <property type="match status" value="1"/>
</dbReference>
<evidence type="ECO:0000256" key="2">
    <source>
        <dbReference type="ARBA" id="ARBA00022692"/>
    </source>
</evidence>
<keyword evidence="4 9" id="KW-1133">Transmembrane helix</keyword>
<sequence length="673" mass="74871">METYGLRPRPRGPQLHHRLQRVIKWKWGGEDRANYMDPSIYRAVLSGDTAAFQCILDQHPDLIDCLDQVATSRGETVLHIAARLNHTQLLEHLLARFPALYSTVNSNEDHPLHVAAAAGHLSAVECLIRDRASDRLTVENIELFLKSGNIKGNTALHEAVQSHNYEVAKFLFTVAPELSYSLNSDNVYPLYMAAETGNEELVELMLQYIVSIPDYQNPDGPPKIALLTEGGSLVHAAIRNRNQGYLDGVLFIVERFADHTYWRDPFGWCCPIHMAAMKGHVEVVREFLERFPDSRELLNGSGQNILHMAAESGRAKVVSYILQLPELEMLLNETDKEGNTPLHLATIVAHPKVVSILTWDKRVRLDLKDDKGHTAMDAALRSSNDDWPSFDRDFCSLSVRLAWLALKHANAPRSKHNPTNQTRSHDIDEYLLSIAQTPNLDDTIASFMLTATLIMTVTFAAGLAVPGGFNGSDSNPKGMAILVKKAAFQAFVIINTTAFYSSMVAVLALIWAQMGDLYRIKTFLRLAVTLLGISLTTVSLSFMVGVSLVVSNLSWLPCVVLVVGSIFLFSGLTLLLLLSLPSSLNHQALRYIVYYPFCLLIFIADLNPQGHIDPGRQLGLEEDSDGESSCYMVRDEDLDGEESDHNSVSDEDPDGEESDHNSVSDEDPEDRIR</sequence>
<evidence type="ECO:0000256" key="5">
    <source>
        <dbReference type="ARBA" id="ARBA00023043"/>
    </source>
</evidence>
<name>A0AAU9SR56_THLAR</name>
<feature type="transmembrane region" description="Helical" evidence="9">
    <location>
        <begin position="444"/>
        <end position="466"/>
    </location>
</feature>
<gene>
    <name evidence="11" type="ORF">TAV2_LOCUS18416</name>
</gene>
<feature type="transmembrane region" description="Helical" evidence="9">
    <location>
        <begin position="588"/>
        <end position="606"/>
    </location>
</feature>
<evidence type="ECO:0000256" key="9">
    <source>
        <dbReference type="SAM" id="Phobius"/>
    </source>
</evidence>
<evidence type="ECO:0000256" key="8">
    <source>
        <dbReference type="SAM" id="MobiDB-lite"/>
    </source>
</evidence>
<dbReference type="PROSITE" id="PS50088">
    <property type="entry name" value="ANK_REPEAT"/>
    <property type="match status" value="3"/>
</dbReference>
<proteinExistence type="predicted"/>
<dbReference type="Pfam" id="PF12796">
    <property type="entry name" value="Ank_2"/>
    <property type="match status" value="2"/>
</dbReference>
<reference evidence="11 12" key="1">
    <citation type="submission" date="2022-03" db="EMBL/GenBank/DDBJ databases">
        <authorList>
            <person name="Nunn A."/>
            <person name="Chopra R."/>
            <person name="Nunn A."/>
            <person name="Contreras Garrido A."/>
        </authorList>
    </citation>
    <scope>NUCLEOTIDE SEQUENCE [LARGE SCALE GENOMIC DNA]</scope>
</reference>
<dbReference type="PROSITE" id="PS50297">
    <property type="entry name" value="ANK_REP_REGION"/>
    <property type="match status" value="2"/>
</dbReference>
<dbReference type="Proteomes" id="UP000836841">
    <property type="component" value="Unassembled WGS sequence"/>
</dbReference>
<evidence type="ECO:0000256" key="7">
    <source>
        <dbReference type="PROSITE-ProRule" id="PRU00023"/>
    </source>
</evidence>
<evidence type="ECO:0000313" key="11">
    <source>
        <dbReference type="EMBL" id="CAH2068895.1"/>
    </source>
</evidence>
<dbReference type="EMBL" id="CAJVSB020000859">
    <property type="protein sequence ID" value="CAH2068895.1"/>
    <property type="molecule type" value="Genomic_DNA"/>
</dbReference>
<feature type="compositionally biased region" description="Acidic residues" evidence="8">
    <location>
        <begin position="664"/>
        <end position="673"/>
    </location>
</feature>
<evidence type="ECO:0000256" key="6">
    <source>
        <dbReference type="ARBA" id="ARBA00023136"/>
    </source>
</evidence>
<dbReference type="InterPro" id="IPR002110">
    <property type="entry name" value="Ankyrin_rpt"/>
</dbReference>
<feature type="repeat" description="ANK" evidence="7">
    <location>
        <begin position="337"/>
        <end position="357"/>
    </location>
</feature>
<dbReference type="Gene3D" id="1.25.40.20">
    <property type="entry name" value="Ankyrin repeat-containing domain"/>
    <property type="match status" value="1"/>
</dbReference>
<feature type="transmembrane region" description="Helical" evidence="9">
    <location>
        <begin position="486"/>
        <end position="511"/>
    </location>
</feature>
<evidence type="ECO:0000256" key="4">
    <source>
        <dbReference type="ARBA" id="ARBA00022989"/>
    </source>
</evidence>
<feature type="transmembrane region" description="Helical" evidence="9">
    <location>
        <begin position="554"/>
        <end position="576"/>
    </location>
</feature>
<dbReference type="GO" id="GO:0005886">
    <property type="term" value="C:plasma membrane"/>
    <property type="evidence" value="ECO:0007669"/>
    <property type="project" value="TreeGrafter"/>
</dbReference>
<protein>
    <recommendedName>
        <fullName evidence="10">PGG domain-containing protein</fullName>
    </recommendedName>
</protein>
<dbReference type="AlphaFoldDB" id="A0AAU9SR56"/>
<feature type="region of interest" description="Disordered" evidence="8">
    <location>
        <begin position="615"/>
        <end position="673"/>
    </location>
</feature>
<dbReference type="InterPro" id="IPR026961">
    <property type="entry name" value="PGG_dom"/>
</dbReference>
<comment type="subcellular location">
    <subcellularLocation>
        <location evidence="1">Membrane</location>
        <topology evidence="1">Multi-pass membrane protein</topology>
    </subcellularLocation>
</comment>
<feature type="domain" description="PGG" evidence="10">
    <location>
        <begin position="440"/>
        <end position="548"/>
    </location>
</feature>
<keyword evidence="12" id="KW-1185">Reference proteome</keyword>
<dbReference type="PANTHER" id="PTHR24186">
    <property type="entry name" value="PROTEIN PHOSPHATASE 1 REGULATORY SUBUNIT"/>
    <property type="match status" value="1"/>
</dbReference>
<keyword evidence="5 7" id="KW-0040">ANK repeat</keyword>
<feature type="repeat" description="ANK" evidence="7">
    <location>
        <begin position="73"/>
        <end position="94"/>
    </location>
</feature>
<dbReference type="SMART" id="SM00248">
    <property type="entry name" value="ANK"/>
    <property type="match status" value="9"/>
</dbReference>
<dbReference type="Pfam" id="PF00023">
    <property type="entry name" value="Ank"/>
    <property type="match status" value="2"/>
</dbReference>
<evidence type="ECO:0000259" key="10">
    <source>
        <dbReference type="Pfam" id="PF13962"/>
    </source>
</evidence>
<dbReference type="PANTHER" id="PTHR24186:SF46">
    <property type="entry name" value="PROTEIN ACCELERATED CELL DEATH 6-LIKE"/>
    <property type="match status" value="1"/>
</dbReference>
<evidence type="ECO:0000313" key="12">
    <source>
        <dbReference type="Proteomes" id="UP000836841"/>
    </source>
</evidence>
<keyword evidence="2 9" id="KW-0812">Transmembrane</keyword>